<evidence type="ECO:0000256" key="1">
    <source>
        <dbReference type="SAM" id="MobiDB-lite"/>
    </source>
</evidence>
<proteinExistence type="predicted"/>
<name>A0A8H4N5E1_9PEZI</name>
<dbReference type="AlphaFoldDB" id="A0A8H4N5E1"/>
<accession>A0A8H4N5E1</accession>
<organism evidence="2 3">
    <name type="scientific">Botryosphaeria dothidea</name>
    <dbReference type="NCBI Taxonomy" id="55169"/>
    <lineage>
        <taxon>Eukaryota</taxon>
        <taxon>Fungi</taxon>
        <taxon>Dikarya</taxon>
        <taxon>Ascomycota</taxon>
        <taxon>Pezizomycotina</taxon>
        <taxon>Dothideomycetes</taxon>
        <taxon>Dothideomycetes incertae sedis</taxon>
        <taxon>Botryosphaeriales</taxon>
        <taxon>Botryosphaeriaceae</taxon>
        <taxon>Botryosphaeria</taxon>
    </lineage>
</organism>
<sequence>MSATGHTPFSSEWRASHWQASDYASKTREQRLDFLNDMLAKAHEHHMAEKAGDKQELEQLQAIMNMPPYVRVEQQHKVNGKGKKKNMKAKNKGPHKKERRSLSAVPAASPDGIVPPQKQYGVFTAEHPPAPANSPPEKTATDSAMPMEPGKKKRYWQRKPRNREDLESPNHHRA</sequence>
<feature type="region of interest" description="Disordered" evidence="1">
    <location>
        <begin position="67"/>
        <end position="174"/>
    </location>
</feature>
<reference evidence="2" key="1">
    <citation type="submission" date="2020-04" db="EMBL/GenBank/DDBJ databases">
        <title>Genome Assembly and Annotation of Botryosphaeria dothidea sdau 11-99, a Latent Pathogen of Apple Fruit Ring Rot in China.</title>
        <authorList>
            <person name="Yu C."/>
            <person name="Diao Y."/>
            <person name="Lu Q."/>
            <person name="Zhao J."/>
            <person name="Cui S."/>
            <person name="Peng C."/>
            <person name="He B."/>
            <person name="Liu H."/>
        </authorList>
    </citation>
    <scope>NUCLEOTIDE SEQUENCE [LARGE SCALE GENOMIC DNA]</scope>
    <source>
        <strain evidence="2">Sdau11-99</strain>
    </source>
</reference>
<feature type="compositionally biased region" description="Basic and acidic residues" evidence="1">
    <location>
        <begin position="162"/>
        <end position="174"/>
    </location>
</feature>
<gene>
    <name evidence="2" type="ORF">GTA08_BOTSDO05440</name>
</gene>
<evidence type="ECO:0000313" key="2">
    <source>
        <dbReference type="EMBL" id="KAF4306566.1"/>
    </source>
</evidence>
<keyword evidence="3" id="KW-1185">Reference proteome</keyword>
<feature type="region of interest" description="Disordered" evidence="1">
    <location>
        <begin position="1"/>
        <end position="25"/>
    </location>
</feature>
<feature type="compositionally biased region" description="Polar residues" evidence="1">
    <location>
        <begin position="1"/>
        <end position="10"/>
    </location>
</feature>
<comment type="caution">
    <text evidence="2">The sequence shown here is derived from an EMBL/GenBank/DDBJ whole genome shotgun (WGS) entry which is preliminary data.</text>
</comment>
<feature type="compositionally biased region" description="Basic residues" evidence="1">
    <location>
        <begin position="151"/>
        <end position="161"/>
    </location>
</feature>
<dbReference type="EMBL" id="WWBZ02000033">
    <property type="protein sequence ID" value="KAF4306566.1"/>
    <property type="molecule type" value="Genomic_DNA"/>
</dbReference>
<dbReference type="OrthoDB" id="10497862at2759"/>
<dbReference type="Proteomes" id="UP000572817">
    <property type="component" value="Unassembled WGS sequence"/>
</dbReference>
<feature type="compositionally biased region" description="Basic residues" evidence="1">
    <location>
        <begin position="78"/>
        <end position="99"/>
    </location>
</feature>
<evidence type="ECO:0000313" key="3">
    <source>
        <dbReference type="Proteomes" id="UP000572817"/>
    </source>
</evidence>
<protein>
    <submittedName>
        <fullName evidence="2">Uncharacterized protein</fullName>
    </submittedName>
</protein>